<reference evidence="1" key="1">
    <citation type="submission" date="2020-03" db="EMBL/GenBank/DDBJ databases">
        <title>The deep terrestrial virosphere.</title>
        <authorList>
            <person name="Holmfeldt K."/>
            <person name="Nilsson E."/>
            <person name="Simone D."/>
            <person name="Lopez-Fernandez M."/>
            <person name="Wu X."/>
            <person name="de Brujin I."/>
            <person name="Lundin D."/>
            <person name="Andersson A."/>
            <person name="Bertilsson S."/>
            <person name="Dopson M."/>
        </authorList>
    </citation>
    <scope>NUCLEOTIDE SEQUENCE</scope>
    <source>
        <strain evidence="1">TM448A02405</strain>
    </source>
</reference>
<name>A0A6H1ZWM4_9ZZZZ</name>
<organism evidence="1">
    <name type="scientific">viral metagenome</name>
    <dbReference type="NCBI Taxonomy" id="1070528"/>
    <lineage>
        <taxon>unclassified sequences</taxon>
        <taxon>metagenomes</taxon>
        <taxon>organismal metagenomes</taxon>
    </lineage>
</organism>
<dbReference type="EMBL" id="MT144301">
    <property type="protein sequence ID" value="QJA51964.1"/>
    <property type="molecule type" value="Genomic_DNA"/>
</dbReference>
<evidence type="ECO:0000313" key="1">
    <source>
        <dbReference type="EMBL" id="QJA51964.1"/>
    </source>
</evidence>
<gene>
    <name evidence="1" type="ORF">TM448A02405_0019</name>
</gene>
<proteinExistence type="predicted"/>
<dbReference type="AlphaFoldDB" id="A0A6H1ZWM4"/>
<sequence length="82" mass="9230">MTDDYKPRFSFEITEEQQTRANRLLSTYGLRKSVFSVILDDLLDLIDQNGHIIVGVLLDGAAKPHEIMPTLAKAKRRADGNT</sequence>
<accession>A0A6H1ZWM4</accession>
<protein>
    <submittedName>
        <fullName evidence="1">Uncharacterized protein</fullName>
    </submittedName>
</protein>